<organism evidence="1 2">
    <name type="scientific">Araneus ventricosus</name>
    <name type="common">Orbweaver spider</name>
    <name type="synonym">Epeira ventricosa</name>
    <dbReference type="NCBI Taxonomy" id="182803"/>
    <lineage>
        <taxon>Eukaryota</taxon>
        <taxon>Metazoa</taxon>
        <taxon>Ecdysozoa</taxon>
        <taxon>Arthropoda</taxon>
        <taxon>Chelicerata</taxon>
        <taxon>Arachnida</taxon>
        <taxon>Araneae</taxon>
        <taxon>Araneomorphae</taxon>
        <taxon>Entelegynae</taxon>
        <taxon>Araneoidea</taxon>
        <taxon>Araneidae</taxon>
        <taxon>Araneus</taxon>
    </lineage>
</organism>
<dbReference type="EMBL" id="BGPR01002526">
    <property type="protein sequence ID" value="GBM74915.1"/>
    <property type="molecule type" value="Genomic_DNA"/>
</dbReference>
<feature type="non-terminal residue" evidence="1">
    <location>
        <position position="44"/>
    </location>
</feature>
<dbReference type="AlphaFoldDB" id="A0A4Y2IBD1"/>
<reference evidence="1 2" key="1">
    <citation type="journal article" date="2019" name="Sci. Rep.">
        <title>Orb-weaving spider Araneus ventricosus genome elucidates the spidroin gene catalogue.</title>
        <authorList>
            <person name="Kono N."/>
            <person name="Nakamura H."/>
            <person name="Ohtoshi R."/>
            <person name="Moran D.A.P."/>
            <person name="Shinohara A."/>
            <person name="Yoshida Y."/>
            <person name="Fujiwara M."/>
            <person name="Mori M."/>
            <person name="Tomita M."/>
            <person name="Arakawa K."/>
        </authorList>
    </citation>
    <scope>NUCLEOTIDE SEQUENCE [LARGE SCALE GENOMIC DNA]</scope>
</reference>
<dbReference type="Proteomes" id="UP000499080">
    <property type="component" value="Unassembled WGS sequence"/>
</dbReference>
<comment type="caution">
    <text evidence="1">The sequence shown here is derived from an EMBL/GenBank/DDBJ whole genome shotgun (WGS) entry which is preliminary data.</text>
</comment>
<name>A0A4Y2IBD1_ARAVE</name>
<accession>A0A4Y2IBD1</accession>
<evidence type="ECO:0000313" key="1">
    <source>
        <dbReference type="EMBL" id="GBM74915.1"/>
    </source>
</evidence>
<protein>
    <submittedName>
        <fullName evidence="1">Uncharacterized protein</fullName>
    </submittedName>
</protein>
<keyword evidence="2" id="KW-1185">Reference proteome</keyword>
<gene>
    <name evidence="1" type="ORF">AVEN_67644_1</name>
</gene>
<proteinExistence type="predicted"/>
<sequence length="44" mass="5453">MHTEKQDVWLERLMLESNDRRHERVVPSIHFEIDRTLLTPRLRV</sequence>
<evidence type="ECO:0000313" key="2">
    <source>
        <dbReference type="Proteomes" id="UP000499080"/>
    </source>
</evidence>